<evidence type="ECO:0000313" key="2">
    <source>
        <dbReference type="EMBL" id="KCW87778.1"/>
    </source>
</evidence>
<dbReference type="PRINTS" id="PR00634">
    <property type="entry name" value="BETALLERGEN"/>
</dbReference>
<dbReference type="InterPro" id="IPR023393">
    <property type="entry name" value="START-like_dom_sf"/>
</dbReference>
<protein>
    <recommendedName>
        <fullName evidence="3">Bet v I/Major latex protein domain-containing protein</fullName>
    </recommendedName>
</protein>
<dbReference type="Gramene" id="KCW87778">
    <property type="protein sequence ID" value="KCW87778"/>
    <property type="gene ID" value="EUGRSUZ_A00158"/>
</dbReference>
<evidence type="ECO:0000256" key="1">
    <source>
        <dbReference type="SAM" id="MobiDB-lite"/>
    </source>
</evidence>
<evidence type="ECO:0008006" key="3">
    <source>
        <dbReference type="Google" id="ProtNLM"/>
    </source>
</evidence>
<dbReference type="InParanoid" id="A0A059DAK9"/>
<dbReference type="GO" id="GO:0038023">
    <property type="term" value="F:signaling receptor activity"/>
    <property type="evidence" value="ECO:0000318"/>
    <property type="project" value="GO_Central"/>
</dbReference>
<organism evidence="2">
    <name type="scientific">Eucalyptus grandis</name>
    <name type="common">Flooded gum</name>
    <dbReference type="NCBI Taxonomy" id="71139"/>
    <lineage>
        <taxon>Eukaryota</taxon>
        <taxon>Viridiplantae</taxon>
        <taxon>Streptophyta</taxon>
        <taxon>Embryophyta</taxon>
        <taxon>Tracheophyta</taxon>
        <taxon>Spermatophyta</taxon>
        <taxon>Magnoliopsida</taxon>
        <taxon>eudicotyledons</taxon>
        <taxon>Gunneridae</taxon>
        <taxon>Pentapetalae</taxon>
        <taxon>rosids</taxon>
        <taxon>malvids</taxon>
        <taxon>Myrtales</taxon>
        <taxon>Myrtaceae</taxon>
        <taxon>Myrtoideae</taxon>
        <taxon>Eucalypteae</taxon>
        <taxon>Eucalyptus</taxon>
    </lineage>
</organism>
<dbReference type="GO" id="GO:0009738">
    <property type="term" value="P:abscisic acid-activated signaling pathway"/>
    <property type="evidence" value="ECO:0000318"/>
    <property type="project" value="GO_Central"/>
</dbReference>
<reference evidence="2" key="1">
    <citation type="submission" date="2013-07" db="EMBL/GenBank/DDBJ databases">
        <title>The genome of Eucalyptus grandis.</title>
        <authorList>
            <person name="Schmutz J."/>
            <person name="Hayes R."/>
            <person name="Myburg A."/>
            <person name="Tuskan G."/>
            <person name="Grattapaglia D."/>
            <person name="Rokhsar D.S."/>
        </authorList>
    </citation>
    <scope>NUCLEOTIDE SEQUENCE</scope>
    <source>
        <tissue evidence="2">Leaf extractions</tissue>
    </source>
</reference>
<dbReference type="SUPFAM" id="SSF55961">
    <property type="entry name" value="Bet v1-like"/>
    <property type="match status" value="1"/>
</dbReference>
<dbReference type="GO" id="GO:0005634">
    <property type="term" value="C:nucleus"/>
    <property type="evidence" value="ECO:0000318"/>
    <property type="project" value="GO_Central"/>
</dbReference>
<dbReference type="PANTHER" id="PTHR31213:SF192">
    <property type="entry name" value="MAJOR ALLERGEN PRU AR 1-LIKE"/>
    <property type="match status" value="1"/>
</dbReference>
<dbReference type="GO" id="GO:0005737">
    <property type="term" value="C:cytoplasm"/>
    <property type="evidence" value="ECO:0000318"/>
    <property type="project" value="GO_Central"/>
</dbReference>
<proteinExistence type="predicted"/>
<dbReference type="PANTHER" id="PTHR31213">
    <property type="entry name" value="OS08G0374000 PROTEIN-RELATED"/>
    <property type="match status" value="1"/>
</dbReference>
<dbReference type="STRING" id="71139.A0A059DAK9"/>
<dbReference type="Gene3D" id="3.30.530.20">
    <property type="match status" value="2"/>
</dbReference>
<dbReference type="InterPro" id="IPR050279">
    <property type="entry name" value="Plant_def-hormone_signal"/>
</dbReference>
<gene>
    <name evidence="2" type="ORF">EUGRSUZ_A00158</name>
</gene>
<dbReference type="InterPro" id="IPR024949">
    <property type="entry name" value="Bet_v_I_allergen"/>
</dbReference>
<sequence length="121" mass="13451">MATSFTQELICPIAPARILKALIVESNTLIPKLLPQFIKSVRSWRKATVEPVQGDSGAGSIEQVKFHRRYDHDIEGDALGDKLQSIDYEVKFEATSDGGSVCRMTSKDNSKKALQVEEEEI</sequence>
<accession>A0A059DAK9</accession>
<dbReference type="GO" id="GO:0004864">
    <property type="term" value="F:protein phosphatase inhibitor activity"/>
    <property type="evidence" value="ECO:0000318"/>
    <property type="project" value="GO_Central"/>
</dbReference>
<dbReference type="eggNOG" id="ENOG502RXTQ">
    <property type="taxonomic scope" value="Eukaryota"/>
</dbReference>
<name>A0A059DAK9_EUCGR</name>
<feature type="region of interest" description="Disordered" evidence="1">
    <location>
        <begin position="97"/>
        <end position="121"/>
    </location>
</feature>
<dbReference type="AlphaFoldDB" id="A0A059DAK9"/>
<feature type="compositionally biased region" description="Basic and acidic residues" evidence="1">
    <location>
        <begin position="105"/>
        <end position="115"/>
    </location>
</feature>
<dbReference type="GO" id="GO:0010427">
    <property type="term" value="F:abscisic acid binding"/>
    <property type="evidence" value="ECO:0000318"/>
    <property type="project" value="GO_Central"/>
</dbReference>
<dbReference type="EMBL" id="KK198753">
    <property type="protein sequence ID" value="KCW87778.1"/>
    <property type="molecule type" value="Genomic_DNA"/>
</dbReference>